<accession>A0A5B7ZTF4</accession>
<feature type="region of interest" description="Disordered" evidence="1">
    <location>
        <begin position="121"/>
        <end position="142"/>
    </location>
</feature>
<evidence type="ECO:0000313" key="2">
    <source>
        <dbReference type="EMBL" id="QDA58240.1"/>
    </source>
</evidence>
<dbReference type="Pfam" id="PF13279">
    <property type="entry name" value="4HBT_2"/>
    <property type="match status" value="1"/>
</dbReference>
<keyword evidence="3" id="KW-1185">Reference proteome</keyword>
<dbReference type="KEGG" id="thes:FHQ07_13445"/>
<dbReference type="InterPro" id="IPR050563">
    <property type="entry name" value="4-hydroxybenzoyl-CoA_TE"/>
</dbReference>
<dbReference type="PANTHER" id="PTHR31793:SF24">
    <property type="entry name" value="LONG-CHAIN ACYL-COA THIOESTERASE FADM"/>
    <property type="match status" value="1"/>
</dbReference>
<protein>
    <submittedName>
        <fullName evidence="2">Acyl-CoA thioesterase</fullName>
    </submittedName>
</protein>
<evidence type="ECO:0000256" key="1">
    <source>
        <dbReference type="SAM" id="MobiDB-lite"/>
    </source>
</evidence>
<proteinExistence type="predicted"/>
<sequence>MSQPATGTLFRMAIPLRWSDLDAFNHVNNARYLTFIEQARIEWLEGLDAPWVTEEYGPVLAQTLLNYKLPIEYPANVFVELFTERLGTSSVTLGHRILAADGTLHCDGHAVVVWIDRRSGKSRPLPEGVRRAHESLMAPATD</sequence>
<dbReference type="PANTHER" id="PTHR31793">
    <property type="entry name" value="4-HYDROXYBENZOYL-COA THIOESTERASE FAMILY MEMBER"/>
    <property type="match status" value="1"/>
</dbReference>
<dbReference type="Gene3D" id="3.10.129.10">
    <property type="entry name" value="Hotdog Thioesterase"/>
    <property type="match status" value="1"/>
</dbReference>
<dbReference type="CDD" id="cd00586">
    <property type="entry name" value="4HBT"/>
    <property type="match status" value="1"/>
</dbReference>
<reference evidence="2 3" key="1">
    <citation type="submission" date="2019-06" db="EMBL/GenBank/DDBJ databases">
        <title>Thermomonas aquatica sp. nov., isolated from an industrial wastewater treatment plant.</title>
        <authorList>
            <person name="Jeon J.H."/>
            <person name="Park D.-S."/>
        </authorList>
    </citation>
    <scope>NUCLEOTIDE SEQUENCE [LARGE SCALE GENOMIC DNA]</scope>
    <source>
        <strain evidence="2 3">SY21</strain>
    </source>
</reference>
<dbReference type="Proteomes" id="UP000308149">
    <property type="component" value="Chromosome"/>
</dbReference>
<dbReference type="EMBL" id="CP040871">
    <property type="protein sequence ID" value="QDA58240.1"/>
    <property type="molecule type" value="Genomic_DNA"/>
</dbReference>
<dbReference type="GO" id="GO:0047617">
    <property type="term" value="F:fatty acyl-CoA hydrolase activity"/>
    <property type="evidence" value="ECO:0007669"/>
    <property type="project" value="TreeGrafter"/>
</dbReference>
<dbReference type="AlphaFoldDB" id="A0A5B7ZTF4"/>
<dbReference type="OrthoDB" id="9799036at2"/>
<dbReference type="SUPFAM" id="SSF54637">
    <property type="entry name" value="Thioesterase/thiol ester dehydrase-isomerase"/>
    <property type="match status" value="1"/>
</dbReference>
<dbReference type="InterPro" id="IPR029069">
    <property type="entry name" value="HotDog_dom_sf"/>
</dbReference>
<name>A0A5B7ZTF4_9GAMM</name>
<gene>
    <name evidence="2" type="ORF">FHQ07_13445</name>
</gene>
<organism evidence="2 3">
    <name type="scientific">Thermomonas aquatica</name>
    <dbReference type="NCBI Taxonomy" id="2202149"/>
    <lineage>
        <taxon>Bacteria</taxon>
        <taxon>Pseudomonadati</taxon>
        <taxon>Pseudomonadota</taxon>
        <taxon>Gammaproteobacteria</taxon>
        <taxon>Lysobacterales</taxon>
        <taxon>Lysobacteraceae</taxon>
        <taxon>Thermomonas</taxon>
    </lineage>
</organism>
<evidence type="ECO:0000313" key="3">
    <source>
        <dbReference type="Proteomes" id="UP000308149"/>
    </source>
</evidence>
<dbReference type="RefSeq" id="WP_139717506.1">
    <property type="nucleotide sequence ID" value="NZ_CP040871.1"/>
</dbReference>